<evidence type="ECO:0000256" key="3">
    <source>
        <dbReference type="PROSITE-ProRule" id="PRU00339"/>
    </source>
</evidence>
<organism evidence="5 6">
    <name type="scientific">Pseudohaliea rubra DSM 19751</name>
    <dbReference type="NCBI Taxonomy" id="1265313"/>
    <lineage>
        <taxon>Bacteria</taxon>
        <taxon>Pseudomonadati</taxon>
        <taxon>Pseudomonadota</taxon>
        <taxon>Gammaproteobacteria</taxon>
        <taxon>Cellvibrionales</taxon>
        <taxon>Halieaceae</taxon>
        <taxon>Pseudohaliea</taxon>
    </lineage>
</organism>
<dbReference type="SUPFAM" id="SSF48452">
    <property type="entry name" value="TPR-like"/>
    <property type="match status" value="1"/>
</dbReference>
<dbReference type="STRING" id="1265313.HRUBRA_01335"/>
<dbReference type="Pfam" id="PF13432">
    <property type="entry name" value="TPR_16"/>
    <property type="match status" value="1"/>
</dbReference>
<comment type="caution">
    <text evidence="5">The sequence shown here is derived from an EMBL/GenBank/DDBJ whole genome shotgun (WGS) entry which is preliminary data.</text>
</comment>
<dbReference type="PANTHER" id="PTHR45586">
    <property type="entry name" value="TPR REPEAT-CONTAINING PROTEIN PA4667"/>
    <property type="match status" value="1"/>
</dbReference>
<evidence type="ECO:0000256" key="4">
    <source>
        <dbReference type="SAM" id="SignalP"/>
    </source>
</evidence>
<feature type="repeat" description="TPR" evidence="3">
    <location>
        <begin position="227"/>
        <end position="260"/>
    </location>
</feature>
<dbReference type="HOGENOM" id="CLU_056368_1_0_6"/>
<dbReference type="InterPro" id="IPR019734">
    <property type="entry name" value="TPR_rpt"/>
</dbReference>
<dbReference type="SUPFAM" id="SSF54001">
    <property type="entry name" value="Cysteine proteinases"/>
    <property type="match status" value="1"/>
</dbReference>
<dbReference type="EMBL" id="AUVB01000038">
    <property type="protein sequence ID" value="KGE04111.1"/>
    <property type="molecule type" value="Genomic_DNA"/>
</dbReference>
<accession>A0A095XWR9</accession>
<feature type="chain" id="PRO_5001921963" evidence="4">
    <location>
        <begin position="24"/>
        <end position="376"/>
    </location>
</feature>
<dbReference type="RefSeq" id="WP_035515604.1">
    <property type="nucleotide sequence ID" value="NZ_KN234756.1"/>
</dbReference>
<dbReference type="InterPro" id="IPR011990">
    <property type="entry name" value="TPR-like_helical_dom_sf"/>
</dbReference>
<keyword evidence="2 3" id="KW-0802">TPR repeat</keyword>
<dbReference type="PROSITE" id="PS51257">
    <property type="entry name" value="PROKAR_LIPOPROTEIN"/>
    <property type="match status" value="1"/>
</dbReference>
<evidence type="ECO:0000313" key="6">
    <source>
        <dbReference type="Proteomes" id="UP000029640"/>
    </source>
</evidence>
<dbReference type="Proteomes" id="UP000029640">
    <property type="component" value="Unassembled WGS sequence"/>
</dbReference>
<keyword evidence="6" id="KW-1185">Reference proteome</keyword>
<evidence type="ECO:0000256" key="1">
    <source>
        <dbReference type="ARBA" id="ARBA00022737"/>
    </source>
</evidence>
<dbReference type="PANTHER" id="PTHR45586:SF1">
    <property type="entry name" value="LIPOPOLYSACCHARIDE ASSEMBLY PROTEIN B"/>
    <property type="match status" value="1"/>
</dbReference>
<keyword evidence="4" id="KW-0732">Signal</keyword>
<evidence type="ECO:0000313" key="5">
    <source>
        <dbReference type="EMBL" id="KGE04111.1"/>
    </source>
</evidence>
<dbReference type="AlphaFoldDB" id="A0A095XWR9"/>
<keyword evidence="1" id="KW-0677">Repeat</keyword>
<sequence>MSRYRLLALLLLLLAGCSSQPPAQFAAAAPPGPAALLDGRLFGVGPADAPEDPGLLAVNDDMRAFLAERVPERASDSHKVDLILEGILAGGLELEYDNLLTLPASEAFYRRAGNCMSFTNLFLALAREVGLRASYQEVMVPPTWTEGDNAWFYNLHVNVLVDLPGAEQVVDFNLGDYLRAYPRRLISDEAGESRYHSNLGVHFMTHEDPARAFLHFREALALQPGAGHVWTNLGTLYRRQGELARAEAAFRHAIELDHEPVAMSNLARLYREQGLPQLAANYARQVDRLRSKNPYYQYYRAKQSYEAGAWLNAQRHLEKALRTQAKDHRFHHLMAMILTQRRQPELARKFLRQAEALAGDSDKQRYGDKLDLLAGS</sequence>
<dbReference type="Gene3D" id="3.10.620.30">
    <property type="match status" value="1"/>
</dbReference>
<gene>
    <name evidence="5" type="ORF">HRUBRA_01335</name>
</gene>
<dbReference type="eggNOG" id="COG3063">
    <property type="taxonomic scope" value="Bacteria"/>
</dbReference>
<reference evidence="5 6" key="1">
    <citation type="journal article" date="2014" name="Genome Announc.">
        <title>Genome Sequence of Gammaproteobacterial Pseudohaliea rubra Type Strain DSM 19751, Isolated from Coastal Seawater of the Mediterranean Sea.</title>
        <authorList>
            <person name="Spring S."/>
            <person name="Fiebig A."/>
            <person name="Riedel T."/>
            <person name="Goker M."/>
            <person name="Klenk H.P."/>
        </authorList>
    </citation>
    <scope>NUCLEOTIDE SEQUENCE [LARGE SCALE GENOMIC DNA]</scope>
    <source>
        <strain evidence="5 6">DSM 19751</strain>
    </source>
</reference>
<feature type="repeat" description="TPR" evidence="3">
    <location>
        <begin position="193"/>
        <end position="226"/>
    </location>
</feature>
<evidence type="ECO:0000256" key="2">
    <source>
        <dbReference type="ARBA" id="ARBA00022803"/>
    </source>
</evidence>
<dbReference type="Gene3D" id="1.25.40.10">
    <property type="entry name" value="Tetratricopeptide repeat domain"/>
    <property type="match status" value="2"/>
</dbReference>
<proteinExistence type="predicted"/>
<protein>
    <submittedName>
        <fullName evidence="5">TPR domain protein</fullName>
    </submittedName>
</protein>
<feature type="signal peptide" evidence="4">
    <location>
        <begin position="1"/>
        <end position="23"/>
    </location>
</feature>
<name>A0A095XWR9_9GAMM</name>
<dbReference type="InterPro" id="IPR038765">
    <property type="entry name" value="Papain-like_cys_pep_sf"/>
</dbReference>
<dbReference type="InterPro" id="IPR051012">
    <property type="entry name" value="CellSynth/LPSAsmb/PSIAsmb"/>
</dbReference>
<dbReference type="SMART" id="SM00028">
    <property type="entry name" value="TPR"/>
    <property type="match status" value="4"/>
</dbReference>
<dbReference type="PROSITE" id="PS50005">
    <property type="entry name" value="TPR"/>
    <property type="match status" value="2"/>
</dbReference>